<dbReference type="RefSeq" id="XP_044553351.1">
    <property type="nucleotide sequence ID" value="XM_044689849.1"/>
</dbReference>
<dbReference type="Pfam" id="PF10186">
    <property type="entry name" value="ATG14"/>
    <property type="match status" value="1"/>
</dbReference>
<organism evidence="4 5">
    <name type="scientific">Naegleria lovaniensis</name>
    <name type="common">Amoeba</name>
    <dbReference type="NCBI Taxonomy" id="51637"/>
    <lineage>
        <taxon>Eukaryota</taxon>
        <taxon>Discoba</taxon>
        <taxon>Heterolobosea</taxon>
        <taxon>Tetramitia</taxon>
        <taxon>Eutetramitia</taxon>
        <taxon>Vahlkampfiidae</taxon>
        <taxon>Naegleria</taxon>
    </lineage>
</organism>
<dbReference type="GO" id="GO:0000149">
    <property type="term" value="F:SNARE binding"/>
    <property type="evidence" value="ECO:0007669"/>
    <property type="project" value="TreeGrafter"/>
</dbReference>
<dbReference type="InterPro" id="IPR018791">
    <property type="entry name" value="UV_resistance/autophagy_Atg14"/>
</dbReference>
<dbReference type="EMBL" id="PYSW02000007">
    <property type="protein sequence ID" value="KAG2389359.1"/>
    <property type="molecule type" value="Genomic_DNA"/>
</dbReference>
<keyword evidence="1 2" id="KW-0175">Coiled coil</keyword>
<keyword evidence="5" id="KW-1185">Reference proteome</keyword>
<dbReference type="GO" id="GO:0035493">
    <property type="term" value="P:SNARE complex assembly"/>
    <property type="evidence" value="ECO:0007669"/>
    <property type="project" value="TreeGrafter"/>
</dbReference>
<dbReference type="GO" id="GO:0000323">
    <property type="term" value="C:lytic vacuole"/>
    <property type="evidence" value="ECO:0007669"/>
    <property type="project" value="TreeGrafter"/>
</dbReference>
<dbReference type="Proteomes" id="UP000816034">
    <property type="component" value="Unassembled WGS sequence"/>
</dbReference>
<evidence type="ECO:0000256" key="2">
    <source>
        <dbReference type="SAM" id="Coils"/>
    </source>
</evidence>
<evidence type="ECO:0000313" key="5">
    <source>
        <dbReference type="Proteomes" id="UP000816034"/>
    </source>
</evidence>
<dbReference type="PANTHER" id="PTHR15157">
    <property type="entry name" value="UV RADIATION RESISTANCE-ASSOCIATED GENE PROTEIN"/>
    <property type="match status" value="1"/>
</dbReference>
<sequence>MQTSEESSTTTKEEIPSSSTPTELTNSRNHQDENSSPLASSQVLSGVVENDKQQSSGHNGMTNTQPTTSSATTSQPNALSPMTSTHQLKKMNEFVTPLNNLSESPMSSSLIMPDNTQKTTKTSFKFFLKPKQRSLRHLRAIHVRNIQSQEVVCSFASVYIGNDAEDSHLELLFRTGVLEQSVNPSWNFELNVNPKFSENNENSSTDNGSQITDLVVKIYSVKYSLQNQSILHLQETTHPNVDLGEEFICEERFNFNRLNFVGVTMKDLILSELPVNCILLEFVDGVFISEDLDSVLKKHGVGNEKITRKSFRVDQTSHEVSVAELQHAVEKLCGTQLAIQESQLSIGEMQESIKAEIEKRQKIIEIKQQIALRKSRIKRLNAVIQQTKESIDKRKTQLEEKKNDLKEKHQQLLESQQDLLEQRLSLSREQAGFLSTQKEELSILEQKFRHRQAMIVQQLSSIYMIGPHPQKQTNDLYINGLTICRGEQPNNDDEAASALGFVAHCVRILSKLFQIPLKYQIYALSSRSFVSEEGQNDQNVLLPLFMLRGSERTKFYKAIILLNLNLQHILKVKGFKRPMKSERKFDVLDNLQFLFKNLQK</sequence>
<evidence type="ECO:0000313" key="4">
    <source>
        <dbReference type="EMBL" id="KAG2389359.1"/>
    </source>
</evidence>
<feature type="compositionally biased region" description="Polar residues" evidence="3">
    <location>
        <begin position="24"/>
        <end position="44"/>
    </location>
</feature>
<proteinExistence type="predicted"/>
<feature type="region of interest" description="Disordered" evidence="3">
    <location>
        <begin position="1"/>
        <end position="84"/>
    </location>
</feature>
<feature type="compositionally biased region" description="Low complexity" evidence="3">
    <location>
        <begin position="62"/>
        <end position="78"/>
    </location>
</feature>
<dbReference type="PANTHER" id="PTHR15157:SF5">
    <property type="entry name" value="UV RADIATION RESISTANCE-ASSOCIATED GENE PROTEIN"/>
    <property type="match status" value="1"/>
</dbReference>
<protein>
    <recommendedName>
        <fullName evidence="6">C2 domain-containing protein</fullName>
    </recommendedName>
</protein>
<dbReference type="AlphaFoldDB" id="A0AA88H161"/>
<feature type="compositionally biased region" description="Low complexity" evidence="3">
    <location>
        <begin position="1"/>
        <end position="23"/>
    </location>
</feature>
<dbReference type="GeneID" id="68106372"/>
<reference evidence="4 5" key="1">
    <citation type="journal article" date="2018" name="BMC Genomics">
        <title>The genome of Naegleria lovaniensis, the basis for a comparative approach to unravel pathogenicity factors of the human pathogenic amoeba N. fowleri.</title>
        <authorList>
            <person name="Liechti N."/>
            <person name="Schurch N."/>
            <person name="Bruggmann R."/>
            <person name="Wittwer M."/>
        </authorList>
    </citation>
    <scope>NUCLEOTIDE SEQUENCE [LARGE SCALE GENOMIC DNA]</scope>
    <source>
        <strain evidence="4 5">ATCC 30569</strain>
    </source>
</reference>
<name>A0AA88H161_NAELO</name>
<dbReference type="GO" id="GO:0032991">
    <property type="term" value="C:protein-containing complex"/>
    <property type="evidence" value="ECO:0007669"/>
    <property type="project" value="UniProtKB-ARBA"/>
</dbReference>
<evidence type="ECO:0008006" key="6">
    <source>
        <dbReference type="Google" id="ProtNLM"/>
    </source>
</evidence>
<comment type="caution">
    <text evidence="4">The sequence shown here is derived from an EMBL/GenBank/DDBJ whole genome shotgun (WGS) entry which is preliminary data.</text>
</comment>
<dbReference type="GO" id="GO:0005768">
    <property type="term" value="C:endosome"/>
    <property type="evidence" value="ECO:0007669"/>
    <property type="project" value="TreeGrafter"/>
</dbReference>
<accession>A0AA88H161</accession>
<feature type="coiled-coil region" evidence="2">
    <location>
        <begin position="381"/>
        <end position="422"/>
    </location>
</feature>
<evidence type="ECO:0000256" key="1">
    <source>
        <dbReference type="ARBA" id="ARBA00023054"/>
    </source>
</evidence>
<gene>
    <name evidence="4" type="ORF">C9374_013919</name>
</gene>
<evidence type="ECO:0000256" key="3">
    <source>
        <dbReference type="SAM" id="MobiDB-lite"/>
    </source>
</evidence>